<gene>
    <name evidence="2" type="ORF">PLEPLA_LOCUS25628</name>
</gene>
<keyword evidence="3" id="KW-1185">Reference proteome</keyword>
<name>A0A9N7UVP2_PLEPL</name>
<reference evidence="2" key="1">
    <citation type="submission" date="2020-03" db="EMBL/GenBank/DDBJ databases">
        <authorList>
            <person name="Weist P."/>
        </authorList>
    </citation>
    <scope>NUCLEOTIDE SEQUENCE</scope>
</reference>
<dbReference type="EMBL" id="CADEAL010002046">
    <property type="protein sequence ID" value="CAB1437590.1"/>
    <property type="molecule type" value="Genomic_DNA"/>
</dbReference>
<evidence type="ECO:0000313" key="2">
    <source>
        <dbReference type="EMBL" id="CAB1437590.1"/>
    </source>
</evidence>
<dbReference type="AlphaFoldDB" id="A0A9N7UVP2"/>
<protein>
    <submittedName>
        <fullName evidence="2">Uncharacterized protein</fullName>
    </submittedName>
</protein>
<feature type="region of interest" description="Disordered" evidence="1">
    <location>
        <begin position="76"/>
        <end position="101"/>
    </location>
</feature>
<evidence type="ECO:0000256" key="1">
    <source>
        <dbReference type="SAM" id="MobiDB-lite"/>
    </source>
</evidence>
<organism evidence="2 3">
    <name type="scientific">Pleuronectes platessa</name>
    <name type="common">European plaice</name>
    <dbReference type="NCBI Taxonomy" id="8262"/>
    <lineage>
        <taxon>Eukaryota</taxon>
        <taxon>Metazoa</taxon>
        <taxon>Chordata</taxon>
        <taxon>Craniata</taxon>
        <taxon>Vertebrata</taxon>
        <taxon>Euteleostomi</taxon>
        <taxon>Actinopterygii</taxon>
        <taxon>Neopterygii</taxon>
        <taxon>Teleostei</taxon>
        <taxon>Neoteleostei</taxon>
        <taxon>Acanthomorphata</taxon>
        <taxon>Carangaria</taxon>
        <taxon>Pleuronectiformes</taxon>
        <taxon>Pleuronectoidei</taxon>
        <taxon>Pleuronectidae</taxon>
        <taxon>Pleuronectes</taxon>
    </lineage>
</organism>
<evidence type="ECO:0000313" key="3">
    <source>
        <dbReference type="Proteomes" id="UP001153269"/>
    </source>
</evidence>
<accession>A0A9N7UVP2</accession>
<comment type="caution">
    <text evidence="2">The sequence shown here is derived from an EMBL/GenBank/DDBJ whole genome shotgun (WGS) entry which is preliminary data.</text>
</comment>
<sequence>MALEAASHSPSSFFLVLHVARVPVIHMEKGRAGPRSFSRSSTNSERDLEVSCKLLGSSTRKPGLLGACRGPLALATPPHLGDVSQMKRRRRPPRRPGGSRSSFCEVVALTGTSRPCVYTLAGRATTVQPVYRVAP</sequence>
<dbReference type="Proteomes" id="UP001153269">
    <property type="component" value="Unassembled WGS sequence"/>
</dbReference>
<proteinExistence type="predicted"/>